<dbReference type="InterPro" id="IPR034686">
    <property type="entry name" value="Terpene_cyclase-like_2"/>
</dbReference>
<comment type="caution">
    <text evidence="3">The sequence shown here is derived from an EMBL/GenBank/DDBJ whole genome shotgun (WGS) entry which is preliminary data.</text>
</comment>
<dbReference type="SUPFAM" id="SSF48576">
    <property type="entry name" value="Terpenoid synthases"/>
    <property type="match status" value="1"/>
</dbReference>
<accession>A0ABP7HPT4</accession>
<protein>
    <recommendedName>
        <fullName evidence="2">Terpene synthase</fullName>
        <ecNumber evidence="2">4.2.3.-</ecNumber>
    </recommendedName>
</protein>
<dbReference type="InterPro" id="IPR008949">
    <property type="entry name" value="Isoprenoid_synthase_dom_sf"/>
</dbReference>
<dbReference type="SFLD" id="SFLDG01020">
    <property type="entry name" value="Terpene_Cyclase_Like_2"/>
    <property type="match status" value="1"/>
</dbReference>
<dbReference type="EC" id="4.2.3.-" evidence="2"/>
<keyword evidence="1 2" id="KW-0456">Lyase</keyword>
<dbReference type="Gene3D" id="1.10.600.10">
    <property type="entry name" value="Farnesyl Diphosphate Synthase"/>
    <property type="match status" value="1"/>
</dbReference>
<name>A0ABP7HPT4_9ACTN</name>
<evidence type="ECO:0000313" key="3">
    <source>
        <dbReference type="EMBL" id="GAA3799469.1"/>
    </source>
</evidence>
<dbReference type="PANTHER" id="PTHR35201">
    <property type="entry name" value="TERPENE SYNTHASE"/>
    <property type="match status" value="1"/>
</dbReference>
<dbReference type="Pfam" id="PF19086">
    <property type="entry name" value="Terpene_syn_C_2"/>
    <property type="match status" value="1"/>
</dbReference>
<proteinExistence type="inferred from homology"/>
<reference evidence="4" key="1">
    <citation type="journal article" date="2019" name="Int. J. Syst. Evol. Microbiol.">
        <title>The Global Catalogue of Microorganisms (GCM) 10K type strain sequencing project: providing services to taxonomists for standard genome sequencing and annotation.</title>
        <authorList>
            <consortium name="The Broad Institute Genomics Platform"/>
            <consortium name="The Broad Institute Genome Sequencing Center for Infectious Disease"/>
            <person name="Wu L."/>
            <person name="Ma J."/>
        </authorList>
    </citation>
    <scope>NUCLEOTIDE SEQUENCE [LARGE SCALE GENOMIC DNA]</scope>
    <source>
        <strain evidence="4">JCM 17138</strain>
    </source>
</reference>
<comment type="cofactor">
    <cofactor evidence="2">
        <name>Mg(2+)</name>
        <dbReference type="ChEBI" id="CHEBI:18420"/>
    </cofactor>
</comment>
<organism evidence="3 4">
    <name type="scientific">Streptomyces coacervatus</name>
    <dbReference type="NCBI Taxonomy" id="647381"/>
    <lineage>
        <taxon>Bacteria</taxon>
        <taxon>Bacillati</taxon>
        <taxon>Actinomycetota</taxon>
        <taxon>Actinomycetes</taxon>
        <taxon>Kitasatosporales</taxon>
        <taxon>Streptomycetaceae</taxon>
        <taxon>Streptomyces</taxon>
    </lineage>
</organism>
<sequence length="332" mass="37563">MPHTRLPASCSGPLAELQLAPDVIHPHSDVIENDTHRWATEQALTTHNAAAFHHPRFPRLAARMFPDAPADRVSAYARWLVILFALDDRSEQSPPDPGAVHALYQEITAALTGHNREPHDPLARIVHDQWQQLSGRMSHAWKRRFVRHLARHGQALAWEAGLRNERRTPSLAAFMDLRPWSNGMFMWDLIETVHPHEVPTPVTHTLAWRHLTNCSNQITAWRNDLVSLPKEAAIDNHDNYVIVLAHALDCEHDKAAAVVEQQITHRVQELLESEHALREQSRHLPASGMRALTETTNTLRTLAAAHARWVIESGRYAGEADTSIIRQPGRRA</sequence>
<keyword evidence="2" id="KW-0460">Magnesium</keyword>
<evidence type="ECO:0000256" key="1">
    <source>
        <dbReference type="ARBA" id="ARBA00023239"/>
    </source>
</evidence>
<gene>
    <name evidence="3" type="ORF">GCM10022403_036850</name>
</gene>
<dbReference type="Proteomes" id="UP001501009">
    <property type="component" value="Unassembled WGS sequence"/>
</dbReference>
<dbReference type="SFLD" id="SFLDS00005">
    <property type="entry name" value="Isoprenoid_Synthase_Type_I"/>
    <property type="match status" value="1"/>
</dbReference>
<evidence type="ECO:0000313" key="4">
    <source>
        <dbReference type="Proteomes" id="UP001501009"/>
    </source>
</evidence>
<evidence type="ECO:0000256" key="2">
    <source>
        <dbReference type="RuleBase" id="RU366034"/>
    </source>
</evidence>
<dbReference type="PANTHER" id="PTHR35201:SF4">
    <property type="entry name" value="BETA-PINACENE SYNTHASE-RELATED"/>
    <property type="match status" value="1"/>
</dbReference>
<dbReference type="EMBL" id="BAABDE010000017">
    <property type="protein sequence ID" value="GAA3799469.1"/>
    <property type="molecule type" value="Genomic_DNA"/>
</dbReference>
<comment type="similarity">
    <text evidence="2">Belongs to the terpene synthase family.</text>
</comment>
<dbReference type="RefSeq" id="WP_275778317.1">
    <property type="nucleotide sequence ID" value="NZ_BAABDE010000017.1"/>
</dbReference>
<keyword evidence="2" id="KW-0479">Metal-binding</keyword>
<keyword evidence="4" id="KW-1185">Reference proteome</keyword>